<dbReference type="GO" id="GO:0051131">
    <property type="term" value="P:chaperone-mediated protein complex assembly"/>
    <property type="evidence" value="ECO:0007669"/>
    <property type="project" value="TreeGrafter"/>
</dbReference>
<dbReference type="GO" id="GO:0004176">
    <property type="term" value="F:ATP-dependent peptidase activity"/>
    <property type="evidence" value="ECO:0007669"/>
    <property type="project" value="UniProtKB-UniRule"/>
</dbReference>
<keyword evidence="1" id="KW-0378">Hydrolase</keyword>
<dbReference type="GO" id="GO:0004252">
    <property type="term" value="F:serine-type endopeptidase activity"/>
    <property type="evidence" value="ECO:0007669"/>
    <property type="project" value="UniProtKB-UniRule"/>
</dbReference>
<dbReference type="AlphaFoldDB" id="A0A565AYR3"/>
<dbReference type="PANTHER" id="PTHR43718:SF14">
    <property type="entry name" value="LON PROTEASE HOMOLOG 3, MITOCHONDRIAL-RELATED"/>
    <property type="match status" value="1"/>
</dbReference>
<accession>A0A565AYR3</accession>
<feature type="active site" evidence="1">
    <location>
        <position position="105"/>
    </location>
</feature>
<keyword evidence="1" id="KW-0720">Serine protease</keyword>
<comment type="similarity">
    <text evidence="1">Belongs to the peptidase S16 family.</text>
</comment>
<organism evidence="4 5">
    <name type="scientific">Arabis nemorensis</name>
    <dbReference type="NCBI Taxonomy" id="586526"/>
    <lineage>
        <taxon>Eukaryota</taxon>
        <taxon>Viridiplantae</taxon>
        <taxon>Streptophyta</taxon>
        <taxon>Embryophyta</taxon>
        <taxon>Tracheophyta</taxon>
        <taxon>Spermatophyta</taxon>
        <taxon>Magnoliopsida</taxon>
        <taxon>eudicotyledons</taxon>
        <taxon>Gunneridae</taxon>
        <taxon>Pentapetalae</taxon>
        <taxon>rosids</taxon>
        <taxon>malvids</taxon>
        <taxon>Brassicales</taxon>
        <taxon>Brassicaceae</taxon>
        <taxon>Arabideae</taxon>
        <taxon>Arabis</taxon>
    </lineage>
</organism>
<sequence>MEAERESDPSFQSHLTIVGQVTGKGAPVDVAYENPSDPRHSKIRLTHDQGDQSEVRAEDEKVELNLLEPVMCEQTPVGVAIGLARTSIDGLAWYVKTTLIEEGQSAGCTITTSLLSLAMKKPVRKDLAMTGMITETGRILLVTGVKEKTIGARRSQVKTIIFPEANRREFDELEENMKEGLDVHFVEEYEQIFKLAFGYDHH</sequence>
<dbReference type="InterPro" id="IPR027065">
    <property type="entry name" value="Lon_Prtase"/>
</dbReference>
<dbReference type="GO" id="GO:0006515">
    <property type="term" value="P:protein quality control for misfolded or incompletely synthesized proteins"/>
    <property type="evidence" value="ECO:0007669"/>
    <property type="project" value="TreeGrafter"/>
</dbReference>
<evidence type="ECO:0000256" key="1">
    <source>
        <dbReference type="PROSITE-ProRule" id="PRU01122"/>
    </source>
</evidence>
<feature type="region of interest" description="Disordered" evidence="2">
    <location>
        <begin position="34"/>
        <end position="54"/>
    </location>
</feature>
<gene>
    <name evidence="4" type="ORF">ANE_LOCUS4214</name>
</gene>
<dbReference type="Gene3D" id="3.30.230.10">
    <property type="match status" value="1"/>
</dbReference>
<evidence type="ECO:0000313" key="4">
    <source>
        <dbReference type="EMBL" id="VVA93769.1"/>
    </source>
</evidence>
<name>A0A565AYR3_9BRAS</name>
<dbReference type="Proteomes" id="UP000489600">
    <property type="component" value="Unassembled WGS sequence"/>
</dbReference>
<evidence type="ECO:0000313" key="5">
    <source>
        <dbReference type="Proteomes" id="UP000489600"/>
    </source>
</evidence>
<dbReference type="InterPro" id="IPR020568">
    <property type="entry name" value="Ribosomal_Su5_D2-typ_SF"/>
</dbReference>
<dbReference type="GO" id="GO:0003697">
    <property type="term" value="F:single-stranded DNA binding"/>
    <property type="evidence" value="ECO:0007669"/>
    <property type="project" value="TreeGrafter"/>
</dbReference>
<dbReference type="SUPFAM" id="SSF54211">
    <property type="entry name" value="Ribosomal protein S5 domain 2-like"/>
    <property type="match status" value="1"/>
</dbReference>
<feature type="compositionally biased region" description="Basic and acidic residues" evidence="2">
    <location>
        <begin position="36"/>
        <end position="54"/>
    </location>
</feature>
<feature type="domain" description="Lon proteolytic" evidence="3">
    <location>
        <begin position="102"/>
        <end position="199"/>
    </location>
</feature>
<comment type="caution">
    <text evidence="4">The sequence shown here is derived from an EMBL/GenBank/DDBJ whole genome shotgun (WGS) entry which is preliminary data.</text>
</comment>
<evidence type="ECO:0000256" key="2">
    <source>
        <dbReference type="SAM" id="MobiDB-lite"/>
    </source>
</evidence>
<dbReference type="GO" id="GO:0005759">
    <property type="term" value="C:mitochondrial matrix"/>
    <property type="evidence" value="ECO:0007669"/>
    <property type="project" value="TreeGrafter"/>
</dbReference>
<keyword evidence="5" id="KW-1185">Reference proteome</keyword>
<dbReference type="OrthoDB" id="2411602at2759"/>
<protein>
    <recommendedName>
        <fullName evidence="3">Lon proteolytic domain-containing protein</fullName>
    </recommendedName>
</protein>
<proteinExistence type="inferred from homology"/>
<dbReference type="Pfam" id="PF05362">
    <property type="entry name" value="Lon_C"/>
    <property type="match status" value="1"/>
</dbReference>
<dbReference type="EMBL" id="CABITT030000002">
    <property type="protein sequence ID" value="VVA93769.1"/>
    <property type="molecule type" value="Genomic_DNA"/>
</dbReference>
<dbReference type="InterPro" id="IPR014721">
    <property type="entry name" value="Ribsml_uS5_D2-typ_fold_subgr"/>
</dbReference>
<reference evidence="4" key="1">
    <citation type="submission" date="2019-07" db="EMBL/GenBank/DDBJ databases">
        <authorList>
            <person name="Dittberner H."/>
        </authorList>
    </citation>
    <scope>NUCLEOTIDE SEQUENCE [LARGE SCALE GENOMIC DNA]</scope>
</reference>
<dbReference type="PANTHER" id="PTHR43718">
    <property type="entry name" value="LON PROTEASE"/>
    <property type="match status" value="1"/>
</dbReference>
<keyword evidence="1" id="KW-0645">Protease</keyword>
<dbReference type="GO" id="GO:0005524">
    <property type="term" value="F:ATP binding"/>
    <property type="evidence" value="ECO:0007669"/>
    <property type="project" value="InterPro"/>
</dbReference>
<dbReference type="PROSITE" id="PS51786">
    <property type="entry name" value="LON_PROTEOLYTIC"/>
    <property type="match status" value="1"/>
</dbReference>
<dbReference type="InterPro" id="IPR008269">
    <property type="entry name" value="Lon_proteolytic"/>
</dbReference>
<dbReference type="GO" id="GO:0007005">
    <property type="term" value="P:mitochondrion organization"/>
    <property type="evidence" value="ECO:0007669"/>
    <property type="project" value="TreeGrafter"/>
</dbReference>
<feature type="active site" evidence="1">
    <location>
        <position position="148"/>
    </location>
</feature>
<evidence type="ECO:0000259" key="3">
    <source>
        <dbReference type="PROSITE" id="PS51786"/>
    </source>
</evidence>